<evidence type="ECO:0000313" key="2">
    <source>
        <dbReference type="Proteomes" id="UP000003561"/>
    </source>
</evidence>
<comment type="caution">
    <text evidence="1">The sequence shown here is derived from an EMBL/GenBank/DDBJ whole genome shotgun (WGS) entry which is preliminary data.</text>
</comment>
<name>C0FV62_9FIRM</name>
<dbReference type="RefSeq" id="WP_007887090.1">
    <property type="nucleotide sequence ID" value="NZ_ACFY01000097.1"/>
</dbReference>
<dbReference type="AlphaFoldDB" id="C0FV62"/>
<gene>
    <name evidence="1" type="ORF">ROSEINA2194_02633</name>
</gene>
<protein>
    <submittedName>
        <fullName evidence="1">Uncharacterized protein</fullName>
    </submittedName>
</protein>
<organism evidence="1 2">
    <name type="scientific">Roseburia inulinivorans DSM 16841</name>
    <dbReference type="NCBI Taxonomy" id="622312"/>
    <lineage>
        <taxon>Bacteria</taxon>
        <taxon>Bacillati</taxon>
        <taxon>Bacillota</taxon>
        <taxon>Clostridia</taxon>
        <taxon>Lachnospirales</taxon>
        <taxon>Lachnospiraceae</taxon>
        <taxon>Roseburia</taxon>
    </lineage>
</organism>
<dbReference type="Proteomes" id="UP000003561">
    <property type="component" value="Unassembled WGS sequence"/>
</dbReference>
<proteinExistence type="predicted"/>
<evidence type="ECO:0000313" key="1">
    <source>
        <dbReference type="EMBL" id="EEG93522.1"/>
    </source>
</evidence>
<reference evidence="1 2" key="2">
    <citation type="submission" date="2009-03" db="EMBL/GenBank/DDBJ databases">
        <title>Draft genome sequence of Roseburia inulinivorans (DSM 16841).</title>
        <authorList>
            <person name="Sudarsanam P."/>
            <person name="Ley R."/>
            <person name="Guruge J."/>
            <person name="Turnbaugh P.J."/>
            <person name="Mahowald M."/>
            <person name="Liep D."/>
            <person name="Gordon J."/>
        </authorList>
    </citation>
    <scope>NUCLEOTIDE SEQUENCE [LARGE SCALE GENOMIC DNA]</scope>
    <source>
        <strain evidence="1 2">DSM 16841</strain>
    </source>
</reference>
<reference evidence="1 2" key="1">
    <citation type="submission" date="2009-02" db="EMBL/GenBank/DDBJ databases">
        <authorList>
            <person name="Fulton L."/>
            <person name="Clifton S."/>
            <person name="Fulton B."/>
            <person name="Xu J."/>
            <person name="Minx P."/>
            <person name="Pepin K.H."/>
            <person name="Johnson M."/>
            <person name="Bhonagiri V."/>
            <person name="Nash W.E."/>
            <person name="Mardis E.R."/>
            <person name="Wilson R.K."/>
        </authorList>
    </citation>
    <scope>NUCLEOTIDE SEQUENCE [LARGE SCALE GENOMIC DNA]</scope>
    <source>
        <strain evidence="1 2">DSM 16841</strain>
    </source>
</reference>
<dbReference type="eggNOG" id="COG2203">
    <property type="taxonomic scope" value="Bacteria"/>
</dbReference>
<sequence length="266" mass="30125">MAFTAGKSKEIEGKSNDWLLDQSLMQSMQDRFCHANNVYMVCLNAQNGVVTKAYGTKEELEYVYSKAGRERHVSLLDKMTGHSIESVVEEPLDTDSIKMSGVAIHVSGETIAVWIVIGIMDNSTEDIPDYMMRTSPERYYKSLEFLESLSKQIFAVKMEEVLAQEAFNKSRESETQMKEQLHRNEAMTSILKMLESENSFTKIVDDILKDACEYLGISAGALLRENQEQKTVDMICEYAGGGREPQMAKEQGVPKEELPFLMESRI</sequence>
<accession>C0FV62</accession>
<dbReference type="EMBL" id="ACFY01000097">
    <property type="protein sequence ID" value="EEG93522.1"/>
    <property type="molecule type" value="Genomic_DNA"/>
</dbReference>